<organism evidence="5 6">
    <name type="scientific">Xenorhabdus nematophila (strain ATCC 19061 / DSM 3370 / CCUG 14189 / LMG 1036 / NCIMB 9965 / AN6)</name>
    <dbReference type="NCBI Taxonomy" id="406817"/>
    <lineage>
        <taxon>Bacteria</taxon>
        <taxon>Pseudomonadati</taxon>
        <taxon>Pseudomonadota</taxon>
        <taxon>Gammaproteobacteria</taxon>
        <taxon>Enterobacterales</taxon>
        <taxon>Morganellaceae</taxon>
        <taxon>Xenorhabdus</taxon>
    </lineage>
</organism>
<dbReference type="PROSITE" id="PS00216">
    <property type="entry name" value="SUGAR_TRANSPORT_1"/>
    <property type="match status" value="1"/>
</dbReference>
<dbReference type="Proteomes" id="UP000008075">
    <property type="component" value="Chromosome"/>
</dbReference>
<comment type="subcellular location">
    <subcellularLocation>
        <location evidence="1">Endomembrane system</location>
        <topology evidence="1">Multi-pass membrane protein</topology>
    </subcellularLocation>
</comment>
<evidence type="ECO:0000313" key="5">
    <source>
        <dbReference type="EMBL" id="CBJ88351.1"/>
    </source>
</evidence>
<dbReference type="GO" id="GO:0005886">
    <property type="term" value="C:plasma membrane"/>
    <property type="evidence" value="ECO:0007669"/>
    <property type="project" value="UniProtKB-SubCell"/>
</dbReference>
<proteinExistence type="predicted"/>
<dbReference type="AlphaFoldDB" id="D3VH66"/>
<name>D3VH66_XENNA</name>
<keyword evidence="4" id="KW-0472">Membrane</keyword>
<accession>D3VH66</accession>
<dbReference type="EMBL" id="FN667742">
    <property type="protein sequence ID" value="CBJ88351.1"/>
    <property type="molecule type" value="Genomic_DNA"/>
</dbReference>
<keyword evidence="2" id="KW-0812">Transmembrane</keyword>
<reference evidence="5 6" key="1">
    <citation type="journal article" date="2011" name="PLoS ONE">
        <title>The entomopathogenic bacterial endosymbionts xenorhabdus and photorhabdus: convergent lifestyles from divergent genomes.</title>
        <authorList>
            <person name="Chaston J.M."/>
            <person name="Suen G."/>
            <person name="Tucker S.L."/>
            <person name="Andersen A.W."/>
            <person name="Bhasin A."/>
            <person name="Bode E."/>
            <person name="Bode H.B."/>
            <person name="Brachmann A.O."/>
            <person name="Cowles C.E."/>
            <person name="Cowles K.N."/>
            <person name="Darby C."/>
            <person name="de Leon L."/>
            <person name="Drace K."/>
            <person name="Du Z."/>
            <person name="Givaudan A."/>
            <person name="Herbert Tran E.E."/>
            <person name="Jewell K.A."/>
            <person name="Knack J.J."/>
            <person name="Krasomil-Osterfeld K.C."/>
            <person name="Kukor R."/>
            <person name="Lanois A."/>
            <person name="Latreille P."/>
            <person name="Leimgruber N.K."/>
            <person name="Lipke C.M."/>
            <person name="Liu R."/>
            <person name="Lu X."/>
            <person name="Martens E.C."/>
            <person name="Marri P.R."/>
            <person name="Medigue C."/>
            <person name="Menard M.L."/>
            <person name="Miller N.M."/>
            <person name="Morales-Soto N."/>
            <person name="Norton S."/>
            <person name="Ogier J.C."/>
            <person name="Orchard S.S."/>
            <person name="Park D."/>
            <person name="Park Y."/>
            <person name="Qurollo B.A."/>
            <person name="Sugar D.R."/>
            <person name="Richards G.R."/>
            <person name="Rouy Z."/>
            <person name="Slominski B."/>
            <person name="Slominski K."/>
            <person name="Snyder H."/>
            <person name="Tjaden B.C."/>
            <person name="van der Hoeven R."/>
            <person name="Welch R.D."/>
            <person name="Wheeler C."/>
            <person name="Xiang B."/>
            <person name="Barbazuk B."/>
            <person name="Gaudriault S."/>
            <person name="Goodner B."/>
            <person name="Slater S.C."/>
            <person name="Forst S."/>
            <person name="Goldman B.S."/>
            <person name="Goodrich-Blair H."/>
        </authorList>
    </citation>
    <scope>NUCLEOTIDE SEQUENCE [LARGE SCALE GENOMIC DNA]</scope>
    <source>
        <strain evidence="6">ATCC 19061 / DSM 3370 / CCUG 14189 / LMG 1036 / NCIMB 9965 / AN6</strain>
    </source>
</reference>
<dbReference type="InterPro" id="IPR005829">
    <property type="entry name" value="Sugar_transporter_CS"/>
</dbReference>
<dbReference type="KEGG" id="xne:XNC1_0263"/>
<evidence type="ECO:0000256" key="2">
    <source>
        <dbReference type="ARBA" id="ARBA00022692"/>
    </source>
</evidence>
<keyword evidence="6" id="KW-1185">Reference proteome</keyword>
<sequence length="43" mass="4769">MMVYYASALMEKYGRRNTFVIGNLVGKAGNGWVGIARNMNSLN</sequence>
<dbReference type="HOGENOM" id="CLU_3260019_0_0_6"/>
<evidence type="ECO:0000256" key="4">
    <source>
        <dbReference type="ARBA" id="ARBA00023136"/>
    </source>
</evidence>
<protein>
    <submittedName>
        <fullName evidence="5">Uncharacterized protein</fullName>
    </submittedName>
</protein>
<keyword evidence="3" id="KW-1133">Transmembrane helix</keyword>
<evidence type="ECO:0000313" key="6">
    <source>
        <dbReference type="Proteomes" id="UP000008075"/>
    </source>
</evidence>
<gene>
    <name evidence="5" type="ordered locus">XNC1_0263</name>
</gene>
<dbReference type="GO" id="GO:0022857">
    <property type="term" value="F:transmembrane transporter activity"/>
    <property type="evidence" value="ECO:0007669"/>
    <property type="project" value="InterPro"/>
</dbReference>
<evidence type="ECO:0000256" key="3">
    <source>
        <dbReference type="ARBA" id="ARBA00022989"/>
    </source>
</evidence>
<evidence type="ECO:0000256" key="1">
    <source>
        <dbReference type="ARBA" id="ARBA00004127"/>
    </source>
</evidence>